<dbReference type="AlphaFoldDB" id="A0A8S3WCN5"/>
<sequence length="123" mass="14069">MDQQKWKSIQKSGAFKRKVKNNYHSLQALTLIQSNRAQAASEENEKGSVLHLNANLTNQFNQNVTSIPCSAFAEVQNSCSFSEVEDSYSSSENEDNVDKLDTSIKNDDFRYHYKKWAIDFNIP</sequence>
<comment type="caution">
    <text evidence="1">The sequence shown here is derived from an EMBL/GenBank/DDBJ whole genome shotgun (WGS) entry which is preliminary data.</text>
</comment>
<organism evidence="1 2">
    <name type="scientific">Parnassius apollo</name>
    <name type="common">Apollo butterfly</name>
    <name type="synonym">Papilio apollo</name>
    <dbReference type="NCBI Taxonomy" id="110799"/>
    <lineage>
        <taxon>Eukaryota</taxon>
        <taxon>Metazoa</taxon>
        <taxon>Ecdysozoa</taxon>
        <taxon>Arthropoda</taxon>
        <taxon>Hexapoda</taxon>
        <taxon>Insecta</taxon>
        <taxon>Pterygota</taxon>
        <taxon>Neoptera</taxon>
        <taxon>Endopterygota</taxon>
        <taxon>Lepidoptera</taxon>
        <taxon>Glossata</taxon>
        <taxon>Ditrysia</taxon>
        <taxon>Papilionoidea</taxon>
        <taxon>Papilionidae</taxon>
        <taxon>Parnassiinae</taxon>
        <taxon>Parnassini</taxon>
        <taxon>Parnassius</taxon>
        <taxon>Parnassius</taxon>
    </lineage>
</organism>
<evidence type="ECO:0000313" key="2">
    <source>
        <dbReference type="Proteomes" id="UP000691718"/>
    </source>
</evidence>
<name>A0A8S3WCN5_PARAO</name>
<accession>A0A8S3WCN5</accession>
<proteinExistence type="predicted"/>
<keyword evidence="2" id="KW-1185">Reference proteome</keyword>
<protein>
    <submittedName>
        <fullName evidence="1">(apollo) hypothetical protein</fullName>
    </submittedName>
</protein>
<reference evidence="1" key="1">
    <citation type="submission" date="2021-04" db="EMBL/GenBank/DDBJ databases">
        <authorList>
            <person name="Tunstrom K."/>
        </authorList>
    </citation>
    <scope>NUCLEOTIDE SEQUENCE</scope>
</reference>
<dbReference type="EMBL" id="CAJQZP010000287">
    <property type="protein sequence ID" value="CAG4952547.1"/>
    <property type="molecule type" value="Genomic_DNA"/>
</dbReference>
<dbReference type="Proteomes" id="UP000691718">
    <property type="component" value="Unassembled WGS sequence"/>
</dbReference>
<gene>
    <name evidence="1" type="ORF">PAPOLLO_LOCUS4644</name>
</gene>
<evidence type="ECO:0000313" key="1">
    <source>
        <dbReference type="EMBL" id="CAG4952547.1"/>
    </source>
</evidence>